<dbReference type="VEuPathDB" id="TriTrypDB:TM35_000131050"/>
<reference evidence="11 12" key="1">
    <citation type="submission" date="2017-03" db="EMBL/GenBank/DDBJ databases">
        <title>An alternative strategy for trypanosome survival in the mammalian bloodstream revealed through genome and transcriptome analysis of the ubiquitous bovine parasite Trypanosoma (Megatrypanum) theileri.</title>
        <authorList>
            <person name="Kelly S."/>
            <person name="Ivens A."/>
            <person name="Mott A."/>
            <person name="O'Neill E."/>
            <person name="Emms D."/>
            <person name="Macleod O."/>
            <person name="Voorheis P."/>
            <person name="Matthews J."/>
            <person name="Matthews K."/>
            <person name="Carrington M."/>
        </authorList>
    </citation>
    <scope>NUCLEOTIDE SEQUENCE [LARGE SCALE GENOMIC DNA]</scope>
    <source>
        <strain evidence="11">Edinburgh</strain>
    </source>
</reference>
<proteinExistence type="inferred from homology"/>
<evidence type="ECO:0000259" key="8">
    <source>
        <dbReference type="Pfam" id="PF23220"/>
    </source>
</evidence>
<comment type="similarity">
    <text evidence="2">Belongs to the crooked-neck family.</text>
</comment>
<evidence type="ECO:0000259" key="9">
    <source>
        <dbReference type="Pfam" id="PF23231"/>
    </source>
</evidence>
<dbReference type="InterPro" id="IPR055430">
    <property type="entry name" value="HAT_Syf1_CNRKL1_C"/>
</dbReference>
<dbReference type="InterPro" id="IPR055433">
    <property type="entry name" value="HAT_Syf1-like_N"/>
</dbReference>
<dbReference type="STRING" id="67003.A0A1X0NWW2"/>
<feature type="domain" description="Pre-mRNA-splicing factor SYF1 central HAT repeats" evidence="8">
    <location>
        <begin position="258"/>
        <end position="376"/>
    </location>
</feature>
<protein>
    <submittedName>
        <fullName evidence="11">Pre-mRNA-splicing factor SYF1</fullName>
    </submittedName>
</protein>
<dbReference type="GO" id="GO:0000349">
    <property type="term" value="P:generation of catalytic spliceosome for first transesterification step"/>
    <property type="evidence" value="ECO:0007669"/>
    <property type="project" value="TreeGrafter"/>
</dbReference>
<dbReference type="InterPro" id="IPR003107">
    <property type="entry name" value="HAT"/>
</dbReference>
<dbReference type="Pfam" id="PF23233">
    <property type="entry name" value="HAT_Syf1_CNRKL1_N"/>
    <property type="match status" value="1"/>
</dbReference>
<gene>
    <name evidence="11" type="ORF">TM35_000131050</name>
</gene>
<dbReference type="GeneID" id="39985101"/>
<evidence type="ECO:0000313" key="12">
    <source>
        <dbReference type="Proteomes" id="UP000192257"/>
    </source>
</evidence>
<keyword evidence="5" id="KW-0677">Repeat</keyword>
<evidence type="ECO:0000256" key="2">
    <source>
        <dbReference type="ARBA" id="ARBA00008644"/>
    </source>
</evidence>
<dbReference type="GO" id="GO:0000974">
    <property type="term" value="C:Prp19 complex"/>
    <property type="evidence" value="ECO:0007669"/>
    <property type="project" value="TreeGrafter"/>
</dbReference>
<accession>A0A1X0NWW2</accession>
<comment type="caution">
    <text evidence="11">The sequence shown here is derived from an EMBL/GenBank/DDBJ whole genome shotgun (WGS) entry which is preliminary data.</text>
</comment>
<dbReference type="EMBL" id="NBCO01000013">
    <property type="protein sequence ID" value="ORC89101.1"/>
    <property type="molecule type" value="Genomic_DNA"/>
</dbReference>
<keyword evidence="6" id="KW-0508">mRNA splicing</keyword>
<evidence type="ECO:0000256" key="5">
    <source>
        <dbReference type="ARBA" id="ARBA00022737"/>
    </source>
</evidence>
<evidence type="ECO:0000256" key="3">
    <source>
        <dbReference type="ARBA" id="ARBA00022664"/>
    </source>
</evidence>
<evidence type="ECO:0000313" key="11">
    <source>
        <dbReference type="EMBL" id="ORC89101.1"/>
    </source>
</evidence>
<dbReference type="PANTHER" id="PTHR11246:SF5">
    <property type="entry name" value="PRE-MRNA-SPLICING FACTOR SYF1"/>
    <property type="match status" value="1"/>
</dbReference>
<keyword evidence="3" id="KW-0507">mRNA processing</keyword>
<organism evidence="11 12">
    <name type="scientific">Trypanosoma theileri</name>
    <dbReference type="NCBI Taxonomy" id="67003"/>
    <lineage>
        <taxon>Eukaryota</taxon>
        <taxon>Discoba</taxon>
        <taxon>Euglenozoa</taxon>
        <taxon>Kinetoplastea</taxon>
        <taxon>Metakinetoplastina</taxon>
        <taxon>Trypanosomatida</taxon>
        <taxon>Trypanosomatidae</taxon>
        <taxon>Trypanosoma</taxon>
    </lineage>
</organism>
<dbReference type="RefSeq" id="XP_028883167.1">
    <property type="nucleotide sequence ID" value="XM_029025321.1"/>
</dbReference>
<dbReference type="GO" id="GO:0071014">
    <property type="term" value="C:post-mRNA release spliceosomal complex"/>
    <property type="evidence" value="ECO:0007669"/>
    <property type="project" value="TreeGrafter"/>
</dbReference>
<dbReference type="Pfam" id="PF23220">
    <property type="entry name" value="HAT_Syf1_M"/>
    <property type="match status" value="1"/>
</dbReference>
<comment type="subcellular location">
    <subcellularLocation>
        <location evidence="1">Nucleus</location>
    </subcellularLocation>
</comment>
<evidence type="ECO:0000256" key="1">
    <source>
        <dbReference type="ARBA" id="ARBA00004123"/>
    </source>
</evidence>
<dbReference type="OrthoDB" id="10067343at2759"/>
<keyword evidence="7" id="KW-0539">Nucleus</keyword>
<dbReference type="InterPro" id="IPR045075">
    <property type="entry name" value="Syf1-like"/>
</dbReference>
<dbReference type="SUPFAM" id="SSF48452">
    <property type="entry name" value="TPR-like"/>
    <property type="match status" value="1"/>
</dbReference>
<dbReference type="SMART" id="SM00386">
    <property type="entry name" value="HAT"/>
    <property type="match status" value="4"/>
</dbReference>
<dbReference type="GO" id="GO:0071007">
    <property type="term" value="C:U2-type catalytic step 2 spliceosome"/>
    <property type="evidence" value="ECO:0007669"/>
    <property type="project" value="TreeGrafter"/>
</dbReference>
<dbReference type="Proteomes" id="UP000192257">
    <property type="component" value="Unassembled WGS sequence"/>
</dbReference>
<keyword evidence="12" id="KW-1185">Reference proteome</keyword>
<feature type="domain" description="Pre-mRNA-splicing factor Syf1-like N-terminal HAT-repeats" evidence="10">
    <location>
        <begin position="10"/>
        <end position="166"/>
    </location>
</feature>
<dbReference type="PANTHER" id="PTHR11246">
    <property type="entry name" value="PRE-MRNA SPLICING FACTOR"/>
    <property type="match status" value="1"/>
</dbReference>
<sequence length="778" mass="88582">MGSLAVEALELEVLRNPTSVKCWLQLVRSIQVSEYSSRTAKANATNIAYERAIRANGFSYKLWMNYIAYRRDHTKEFTSIHEWFRSLRDIYDRAVEKLPMMPLLWISFIEFVMDASVPPRITLTRNIITRALKALPPTQHYRVWKLAKQWLRRPYVPTESAKQLWQLNLLFDTRAENQRDYFLMLWEKSNTSDFLMECALFLLDDRPHEDLMSDTTFWETIRMAFEKKDLCFTGDFALVEQLVDLAVTHCASPAEFRISYALFLTTQGEFVRARETFWSLLEDAGDAAIFLRVFNMAIVFEDQIMDSLAMDSSIQSLDGAAYKGVCEKLSGGGTDPLYNIRRLTQQHPLLLNQLQLRHNPSDIIMWLKRAELLQEAVCEKRCGHSDVSALFRQAITRCTSGIQVIDTEVAQLYESHACFLWENNCKGDAISVTREGAWHVNFSSQTGNVLLMGLFLEFMLMTSPGESLDDFLSRLQAVSTPNTIRSKGLAKSSVLPHLQKDMRAWILAIDLAFHHSKEQLERVTELYGNSTGYTAEGACYVAGRFWHSGNMNQAFREFERALVAFKEIPLAMLYVLQQYLSCLCVSFGKRLPLHHLRELTQLGFEVALKTIRPCPVATVEYLLNCVTLESQLGLAGTAVSAAQECLQLVLGSNAGDDSFLLGVLDAVLDVTFRLQGSQSVRQYCTRLLEGGRGVTPLFIQRVSLWWAAVEKRTGNMDRAHTILEACCKSQDPKSRHGLVFWKLWESICTTVEQFENVNKRKQQVSLKFLNDTAAGVPG</sequence>
<keyword evidence="4" id="KW-0747">Spliceosome</keyword>
<evidence type="ECO:0000256" key="4">
    <source>
        <dbReference type="ARBA" id="ARBA00022728"/>
    </source>
</evidence>
<evidence type="ECO:0000256" key="6">
    <source>
        <dbReference type="ARBA" id="ARBA00023187"/>
    </source>
</evidence>
<dbReference type="Pfam" id="PF23231">
    <property type="entry name" value="HAT_Syf1_CNRKL1_C"/>
    <property type="match status" value="1"/>
</dbReference>
<dbReference type="Gene3D" id="1.25.40.10">
    <property type="entry name" value="Tetratricopeptide repeat domain"/>
    <property type="match status" value="1"/>
</dbReference>
<dbReference type="AlphaFoldDB" id="A0A1X0NWW2"/>
<dbReference type="InterPro" id="IPR011990">
    <property type="entry name" value="TPR-like_helical_dom_sf"/>
</dbReference>
<name>A0A1X0NWW2_9TRYP</name>
<dbReference type="InterPro" id="IPR056350">
    <property type="entry name" value="HAT_Syf1_central"/>
</dbReference>
<feature type="domain" description="Pre-mRNA-splicing factor Syf1/CRNKL1-like C-terminal HAT-repeats" evidence="9">
    <location>
        <begin position="410"/>
        <end position="747"/>
    </location>
</feature>
<evidence type="ECO:0000259" key="10">
    <source>
        <dbReference type="Pfam" id="PF23233"/>
    </source>
</evidence>
<evidence type="ECO:0000256" key="7">
    <source>
        <dbReference type="ARBA" id="ARBA00023242"/>
    </source>
</evidence>